<accession>A0A6J5BGA3</accession>
<organism evidence="2 3">
    <name type="scientific">Paraburkholderia sediminicola</name>
    <dbReference type="NCBI Taxonomy" id="458836"/>
    <lineage>
        <taxon>Bacteria</taxon>
        <taxon>Pseudomonadati</taxon>
        <taxon>Pseudomonadota</taxon>
        <taxon>Betaproteobacteria</taxon>
        <taxon>Burkholderiales</taxon>
        <taxon>Burkholderiaceae</taxon>
        <taxon>Paraburkholderia</taxon>
    </lineage>
</organism>
<evidence type="ECO:0000313" key="3">
    <source>
        <dbReference type="Proteomes" id="UP000494255"/>
    </source>
</evidence>
<proteinExistence type="predicted"/>
<evidence type="ECO:0000256" key="1">
    <source>
        <dbReference type="SAM" id="MobiDB-lite"/>
    </source>
</evidence>
<protein>
    <submittedName>
        <fullName evidence="2">Uncharacterized protein</fullName>
    </submittedName>
</protein>
<feature type="region of interest" description="Disordered" evidence="1">
    <location>
        <begin position="24"/>
        <end position="45"/>
    </location>
</feature>
<keyword evidence="3" id="KW-1185">Reference proteome</keyword>
<dbReference type="AlphaFoldDB" id="A0A6J5BGA3"/>
<name>A0A6J5BGA3_9BURK</name>
<reference evidence="2 3" key="1">
    <citation type="submission" date="2020-04" db="EMBL/GenBank/DDBJ databases">
        <authorList>
            <person name="De Canck E."/>
        </authorList>
    </citation>
    <scope>NUCLEOTIDE SEQUENCE [LARGE SCALE GENOMIC DNA]</scope>
    <source>
        <strain evidence="2 3">LMG 24238</strain>
    </source>
</reference>
<dbReference type="Proteomes" id="UP000494255">
    <property type="component" value="Unassembled WGS sequence"/>
</dbReference>
<sequence>MIVLPGVARANQVFVLCLWGKRAAMSQGKSHARAQTRANGGEKVE</sequence>
<evidence type="ECO:0000313" key="2">
    <source>
        <dbReference type="EMBL" id="CAB3705548.1"/>
    </source>
</evidence>
<gene>
    <name evidence="2" type="ORF">LMG24238_03868</name>
</gene>
<dbReference type="EMBL" id="CADIKC010000005">
    <property type="protein sequence ID" value="CAB3705548.1"/>
    <property type="molecule type" value="Genomic_DNA"/>
</dbReference>